<name>A0A0H2RDA3_9AGAM</name>
<evidence type="ECO:0000313" key="1">
    <source>
        <dbReference type="EMBL" id="KLO09784.1"/>
    </source>
</evidence>
<proteinExistence type="predicted"/>
<dbReference type="OrthoDB" id="2789670at2759"/>
<dbReference type="STRING" id="27342.A0A0H2RDA3"/>
<dbReference type="InParanoid" id="A0A0H2RDA3"/>
<organism evidence="1 2">
    <name type="scientific">Schizopora paradoxa</name>
    <dbReference type="NCBI Taxonomy" id="27342"/>
    <lineage>
        <taxon>Eukaryota</taxon>
        <taxon>Fungi</taxon>
        <taxon>Dikarya</taxon>
        <taxon>Basidiomycota</taxon>
        <taxon>Agaricomycotina</taxon>
        <taxon>Agaricomycetes</taxon>
        <taxon>Hymenochaetales</taxon>
        <taxon>Schizoporaceae</taxon>
        <taxon>Schizopora</taxon>
    </lineage>
</organism>
<evidence type="ECO:0000313" key="2">
    <source>
        <dbReference type="Proteomes" id="UP000053477"/>
    </source>
</evidence>
<protein>
    <submittedName>
        <fullName evidence="1">Uncharacterized protein</fullName>
    </submittedName>
</protein>
<keyword evidence="2" id="KW-1185">Reference proteome</keyword>
<sequence length="124" mass="14192">MVALSVLVAEYTPERSSPDVILFIFAAQTLAAFIVEKARNVDGEEIEPAEEFRNGIISRPKDFMCSIKPRSNKKKVDSNEAVKDEHPFEPSHSSELLDLVWKRTCIFRLAHVRLRHFFSTAFAR</sequence>
<dbReference type="AlphaFoldDB" id="A0A0H2RDA3"/>
<reference evidence="1 2" key="1">
    <citation type="submission" date="2015-04" db="EMBL/GenBank/DDBJ databases">
        <title>Complete genome sequence of Schizopora paradoxa KUC8140, a cosmopolitan wood degrader in East Asia.</title>
        <authorList>
            <consortium name="DOE Joint Genome Institute"/>
            <person name="Min B."/>
            <person name="Park H."/>
            <person name="Jang Y."/>
            <person name="Kim J.-J."/>
            <person name="Kim K.H."/>
            <person name="Pangilinan J."/>
            <person name="Lipzen A."/>
            <person name="Riley R."/>
            <person name="Grigoriev I.V."/>
            <person name="Spatafora J.W."/>
            <person name="Choi I.-G."/>
        </authorList>
    </citation>
    <scope>NUCLEOTIDE SEQUENCE [LARGE SCALE GENOMIC DNA]</scope>
    <source>
        <strain evidence="1 2">KUC8140</strain>
    </source>
</reference>
<dbReference type="Proteomes" id="UP000053477">
    <property type="component" value="Unassembled WGS sequence"/>
</dbReference>
<dbReference type="EMBL" id="KQ086045">
    <property type="protein sequence ID" value="KLO09784.1"/>
    <property type="molecule type" value="Genomic_DNA"/>
</dbReference>
<gene>
    <name evidence="1" type="ORF">SCHPADRAFT_549850</name>
</gene>
<accession>A0A0H2RDA3</accession>